<proteinExistence type="inferred from homology"/>
<keyword evidence="5" id="KW-1003">Cell membrane</keyword>
<feature type="transmembrane region" description="Helical" evidence="12">
    <location>
        <begin position="493"/>
        <end position="526"/>
    </location>
</feature>
<evidence type="ECO:0000256" key="11">
    <source>
        <dbReference type="ARBA" id="ARBA00023136"/>
    </source>
</evidence>
<evidence type="ECO:0000256" key="1">
    <source>
        <dbReference type="ARBA" id="ARBA00004429"/>
    </source>
</evidence>
<keyword evidence="6" id="KW-0997">Cell inner membrane</keyword>
<comment type="pathway">
    <text evidence="2">Glycan metabolism; osmoregulated periplasmic glucan (OPG) biosynthesis.</text>
</comment>
<accession>A0ABS4AS33</accession>
<evidence type="ECO:0000256" key="7">
    <source>
        <dbReference type="ARBA" id="ARBA00022676"/>
    </source>
</evidence>
<keyword evidence="15" id="KW-1185">Reference proteome</keyword>
<comment type="subcellular location">
    <subcellularLocation>
        <location evidence="1">Cell inner membrane</location>
        <topology evidence="1">Multi-pass membrane protein</topology>
    </subcellularLocation>
</comment>
<evidence type="ECO:0000256" key="12">
    <source>
        <dbReference type="SAM" id="Phobius"/>
    </source>
</evidence>
<dbReference type="NCBIfam" id="NF003962">
    <property type="entry name" value="PRK05454.2-5"/>
    <property type="match status" value="1"/>
</dbReference>
<evidence type="ECO:0000313" key="15">
    <source>
        <dbReference type="Proteomes" id="UP000680815"/>
    </source>
</evidence>
<sequence>MPAEPILLRRVLFLLLALAITAGLVSLAVAVLAPGGWTVWEALILACFLGTIPWSALSAANALVGLVILLGARDPVAAVLPALRHARPPPPRGRTAIAICVRNEDMAAVLPPLGRLMDGLPVSHFDLWVLSDTPSGPAAEAEEAAFRAFAAQRANAHYRRRASNEGFKAGNVMDFLDHHAAGLDHFLCLDADSEMTPAAVLRLVGCLDADPRLAIVQQLIHGRPATAAFPRLFQFGMRHGMRTWAIGQAWWQGDQGPYWGHNAIIRIAPFREHCRLGPLPDGSRILSHDQVEATRLTAAGWKVRVLPDDDGSAEGNPPTFGDFVTRDLRWAGGNMQYLALLRLPGQTWMARWQLVQAILLFLGAPLWCAILLLAAANALTGGGAATPTLALVALLAAGWACHYAPKLAGYAEMLAKPALAARYGGRGAVARGAAAEILFTTLMEPARLMAQSLFLVALPFGLKVGWVPQNRADRGVAWEDAARQFWPPTLAGVLLTIGFAAASPLALLLAAPVLASLLLAIPFAVVTADADFSARLRAAGLCALPEERGA</sequence>
<evidence type="ECO:0000256" key="10">
    <source>
        <dbReference type="ARBA" id="ARBA00022989"/>
    </source>
</evidence>
<evidence type="ECO:0000256" key="3">
    <source>
        <dbReference type="ARBA" id="ARBA00009337"/>
    </source>
</evidence>
<keyword evidence="11 12" id="KW-0472">Membrane</keyword>
<feature type="transmembrane region" description="Helical" evidence="12">
    <location>
        <begin position="12"/>
        <end position="37"/>
    </location>
</feature>
<evidence type="ECO:0000259" key="13">
    <source>
        <dbReference type="Pfam" id="PF13632"/>
    </source>
</evidence>
<feature type="transmembrane region" description="Helical" evidence="12">
    <location>
        <begin position="357"/>
        <end position="378"/>
    </location>
</feature>
<evidence type="ECO:0000256" key="5">
    <source>
        <dbReference type="ARBA" id="ARBA00022475"/>
    </source>
</evidence>
<dbReference type="RefSeq" id="WP_209351534.1">
    <property type="nucleotide sequence ID" value="NZ_JAGIYZ010000007.1"/>
</dbReference>
<keyword evidence="8 14" id="KW-0808">Transferase</keyword>
<dbReference type="PANTHER" id="PTHR43867">
    <property type="entry name" value="CELLULOSE SYNTHASE CATALYTIC SUBUNIT A [UDP-FORMING]"/>
    <property type="match status" value="1"/>
</dbReference>
<dbReference type="EMBL" id="JAGIYZ010000007">
    <property type="protein sequence ID" value="MBP0464164.1"/>
    <property type="molecule type" value="Genomic_DNA"/>
</dbReference>
<feature type="transmembrane region" description="Helical" evidence="12">
    <location>
        <begin position="43"/>
        <end position="70"/>
    </location>
</feature>
<evidence type="ECO:0000256" key="2">
    <source>
        <dbReference type="ARBA" id="ARBA00005001"/>
    </source>
</evidence>
<gene>
    <name evidence="14" type="primary">mdoH</name>
    <name evidence="14" type="ORF">J5Y09_09595</name>
</gene>
<dbReference type="SUPFAM" id="SSF53448">
    <property type="entry name" value="Nucleotide-diphospho-sugar transferases"/>
    <property type="match status" value="1"/>
</dbReference>
<dbReference type="InterPro" id="IPR001173">
    <property type="entry name" value="Glyco_trans_2-like"/>
</dbReference>
<keyword evidence="10 12" id="KW-1133">Transmembrane helix</keyword>
<keyword evidence="7 14" id="KW-0328">Glycosyltransferase</keyword>
<evidence type="ECO:0000256" key="6">
    <source>
        <dbReference type="ARBA" id="ARBA00022519"/>
    </source>
</evidence>
<comment type="caution">
    <text evidence="14">The sequence shown here is derived from an EMBL/GenBank/DDBJ whole genome shotgun (WGS) entry which is preliminary data.</text>
</comment>
<evidence type="ECO:0000256" key="4">
    <source>
        <dbReference type="ARBA" id="ARBA00020585"/>
    </source>
</evidence>
<dbReference type="Pfam" id="PF13632">
    <property type="entry name" value="Glyco_trans_2_3"/>
    <property type="match status" value="1"/>
</dbReference>
<feature type="transmembrane region" description="Helical" evidence="12">
    <location>
        <begin position="384"/>
        <end position="404"/>
    </location>
</feature>
<keyword evidence="9 12" id="KW-0812">Transmembrane</keyword>
<dbReference type="Proteomes" id="UP000680815">
    <property type="component" value="Unassembled WGS sequence"/>
</dbReference>
<evidence type="ECO:0000256" key="9">
    <source>
        <dbReference type="ARBA" id="ARBA00022692"/>
    </source>
</evidence>
<reference evidence="14 15" key="1">
    <citation type="submission" date="2021-03" db="EMBL/GenBank/DDBJ databases">
        <authorList>
            <person name="So Y."/>
        </authorList>
    </citation>
    <scope>NUCLEOTIDE SEQUENCE [LARGE SCALE GENOMIC DNA]</scope>
    <source>
        <strain evidence="14 15">PWR1</strain>
    </source>
</reference>
<protein>
    <recommendedName>
        <fullName evidence="4">Glucans biosynthesis glucosyltransferase H</fullName>
    </recommendedName>
</protein>
<comment type="similarity">
    <text evidence="3">Belongs to the glycosyltransferase 2 family. OpgH subfamily.</text>
</comment>
<feature type="domain" description="Glycosyltransferase 2-like" evidence="13">
    <location>
        <begin position="186"/>
        <end position="399"/>
    </location>
</feature>
<dbReference type="InterPro" id="IPR050321">
    <property type="entry name" value="Glycosyltr_2/OpgH_subfam"/>
</dbReference>
<dbReference type="PANTHER" id="PTHR43867:SF5">
    <property type="entry name" value="GLUCANS BIOSYNTHESIS GLUCOSYLTRANSFERASE H"/>
    <property type="match status" value="1"/>
</dbReference>
<evidence type="ECO:0000313" key="14">
    <source>
        <dbReference type="EMBL" id="MBP0464164.1"/>
    </source>
</evidence>
<organism evidence="14 15">
    <name type="scientific">Roseomonas nitratireducens</name>
    <dbReference type="NCBI Taxonomy" id="2820810"/>
    <lineage>
        <taxon>Bacteria</taxon>
        <taxon>Pseudomonadati</taxon>
        <taxon>Pseudomonadota</taxon>
        <taxon>Alphaproteobacteria</taxon>
        <taxon>Acetobacterales</taxon>
        <taxon>Roseomonadaceae</taxon>
        <taxon>Roseomonas</taxon>
    </lineage>
</organism>
<evidence type="ECO:0000256" key="8">
    <source>
        <dbReference type="ARBA" id="ARBA00022679"/>
    </source>
</evidence>
<name>A0ABS4AS33_9PROT</name>
<dbReference type="Gene3D" id="3.90.550.10">
    <property type="entry name" value="Spore Coat Polysaccharide Biosynthesis Protein SpsA, Chain A"/>
    <property type="match status" value="1"/>
</dbReference>
<dbReference type="GO" id="GO:0016757">
    <property type="term" value="F:glycosyltransferase activity"/>
    <property type="evidence" value="ECO:0007669"/>
    <property type="project" value="UniProtKB-KW"/>
</dbReference>
<dbReference type="InterPro" id="IPR029044">
    <property type="entry name" value="Nucleotide-diphossugar_trans"/>
</dbReference>